<accession>A0A3B7MM03</accession>
<dbReference type="OrthoDB" id="7874338at2"/>
<keyword evidence="2" id="KW-1185">Reference proteome</keyword>
<organism evidence="1 2">
    <name type="scientific">Paraflavitalea soli</name>
    <dbReference type="NCBI Taxonomy" id="2315862"/>
    <lineage>
        <taxon>Bacteria</taxon>
        <taxon>Pseudomonadati</taxon>
        <taxon>Bacteroidota</taxon>
        <taxon>Chitinophagia</taxon>
        <taxon>Chitinophagales</taxon>
        <taxon>Chitinophagaceae</taxon>
        <taxon>Paraflavitalea</taxon>
    </lineage>
</organism>
<dbReference type="RefSeq" id="WP_119049873.1">
    <property type="nucleotide sequence ID" value="NZ_CP032157.1"/>
</dbReference>
<sequence>MATKTEFKVRLENVELSKAATTALEKEINSVVARHLVKAGAQKSVFGNKLKIDPEWLGIWLRKFNSIEELKRNVAFKQQKF</sequence>
<name>A0A3B7MM03_9BACT</name>
<dbReference type="Proteomes" id="UP000263900">
    <property type="component" value="Chromosome"/>
</dbReference>
<dbReference type="AlphaFoldDB" id="A0A3B7MM03"/>
<evidence type="ECO:0000313" key="2">
    <source>
        <dbReference type="Proteomes" id="UP000263900"/>
    </source>
</evidence>
<evidence type="ECO:0000313" key="1">
    <source>
        <dbReference type="EMBL" id="AXY73986.1"/>
    </source>
</evidence>
<dbReference type="EMBL" id="CP032157">
    <property type="protein sequence ID" value="AXY73986.1"/>
    <property type="molecule type" value="Genomic_DNA"/>
</dbReference>
<gene>
    <name evidence="1" type="ORF">D3H65_08315</name>
</gene>
<reference evidence="1 2" key="1">
    <citation type="submission" date="2018-09" db="EMBL/GenBank/DDBJ databases">
        <title>Genome sequencing of strain 6GH32-13.</title>
        <authorList>
            <person name="Weon H.-Y."/>
            <person name="Heo J."/>
            <person name="Kwon S.-W."/>
        </authorList>
    </citation>
    <scope>NUCLEOTIDE SEQUENCE [LARGE SCALE GENOMIC DNA]</scope>
    <source>
        <strain evidence="1 2">5GH32-13</strain>
    </source>
</reference>
<protein>
    <submittedName>
        <fullName evidence="1">Uncharacterized protein</fullName>
    </submittedName>
</protein>
<dbReference type="KEGG" id="pseg:D3H65_08315"/>
<proteinExistence type="predicted"/>